<dbReference type="PANTHER" id="PTHR10766">
    <property type="entry name" value="TRANSMEMBRANE 9 SUPERFAMILY PROTEIN"/>
    <property type="match status" value="1"/>
</dbReference>
<protein>
    <recommendedName>
        <fullName evidence="7">Transmembrane 9 superfamily member</fullName>
    </recommendedName>
</protein>
<keyword evidence="6 7" id="KW-0472">Membrane</keyword>
<dbReference type="PANTHER" id="PTHR10766:SF176">
    <property type="entry name" value="TRANSMEMBRANE 9 SUPERFAMILY MEMBER"/>
    <property type="match status" value="1"/>
</dbReference>
<evidence type="ECO:0000256" key="3">
    <source>
        <dbReference type="ARBA" id="ARBA00022692"/>
    </source>
</evidence>
<proteinExistence type="inferred from homology"/>
<dbReference type="Proteomes" id="UP001162164">
    <property type="component" value="Unassembled WGS sequence"/>
</dbReference>
<sequence length="161" mass="17693">MYVNRLNTEESVIPYEYHHFDFCLPDGEAKSPVENLGQVLFGERIRPSPYKISFMKNETFYGGIWVEAGPWRCIPAPRKGMLLSVLLGSGVQVFCMTLVTLAFACLGFLSPANRGALMTCAMVLYVLLGSPAGCVSARIYKSFGGEKWKSNVLLTSLLAPG</sequence>
<keyword evidence="5 7" id="KW-1133">Transmembrane helix</keyword>
<keyword evidence="4" id="KW-0732">Signal</keyword>
<evidence type="ECO:0000313" key="8">
    <source>
        <dbReference type="EMBL" id="KAJ8971831.1"/>
    </source>
</evidence>
<comment type="caution">
    <text evidence="7">Lacks conserved residue(s) required for the propagation of feature annotation.</text>
</comment>
<evidence type="ECO:0000256" key="7">
    <source>
        <dbReference type="RuleBase" id="RU363079"/>
    </source>
</evidence>
<keyword evidence="3 7" id="KW-0812">Transmembrane</keyword>
<feature type="transmembrane region" description="Helical" evidence="7">
    <location>
        <begin position="115"/>
        <end position="140"/>
    </location>
</feature>
<evidence type="ECO:0000256" key="6">
    <source>
        <dbReference type="ARBA" id="ARBA00023136"/>
    </source>
</evidence>
<organism evidence="8 9">
    <name type="scientific">Molorchus minor</name>
    <dbReference type="NCBI Taxonomy" id="1323400"/>
    <lineage>
        <taxon>Eukaryota</taxon>
        <taxon>Metazoa</taxon>
        <taxon>Ecdysozoa</taxon>
        <taxon>Arthropoda</taxon>
        <taxon>Hexapoda</taxon>
        <taxon>Insecta</taxon>
        <taxon>Pterygota</taxon>
        <taxon>Neoptera</taxon>
        <taxon>Endopterygota</taxon>
        <taxon>Coleoptera</taxon>
        <taxon>Polyphaga</taxon>
        <taxon>Cucujiformia</taxon>
        <taxon>Chrysomeloidea</taxon>
        <taxon>Cerambycidae</taxon>
        <taxon>Lamiinae</taxon>
        <taxon>Monochamini</taxon>
        <taxon>Molorchus</taxon>
    </lineage>
</organism>
<evidence type="ECO:0000256" key="4">
    <source>
        <dbReference type="ARBA" id="ARBA00022729"/>
    </source>
</evidence>
<reference evidence="8" key="1">
    <citation type="journal article" date="2023" name="Insect Mol. Biol.">
        <title>Genome sequencing provides insights into the evolution of gene families encoding plant cell wall-degrading enzymes in longhorned beetles.</title>
        <authorList>
            <person name="Shin N.R."/>
            <person name="Okamura Y."/>
            <person name="Kirsch R."/>
            <person name="Pauchet Y."/>
        </authorList>
    </citation>
    <scope>NUCLEOTIDE SEQUENCE</scope>
    <source>
        <strain evidence="8">MMC_N1</strain>
    </source>
</reference>
<keyword evidence="9" id="KW-1185">Reference proteome</keyword>
<gene>
    <name evidence="8" type="ORF">NQ317_011767</name>
</gene>
<dbReference type="Pfam" id="PF02990">
    <property type="entry name" value="EMP70"/>
    <property type="match status" value="2"/>
</dbReference>
<evidence type="ECO:0000313" key="9">
    <source>
        <dbReference type="Proteomes" id="UP001162164"/>
    </source>
</evidence>
<feature type="transmembrane region" description="Helical" evidence="7">
    <location>
        <begin position="82"/>
        <end position="109"/>
    </location>
</feature>
<dbReference type="InterPro" id="IPR004240">
    <property type="entry name" value="EMP70"/>
</dbReference>
<evidence type="ECO:0000256" key="1">
    <source>
        <dbReference type="ARBA" id="ARBA00004141"/>
    </source>
</evidence>
<comment type="similarity">
    <text evidence="2 7">Belongs to the nonaspanin (TM9SF) (TC 9.A.2) family.</text>
</comment>
<name>A0ABQ9J451_9CUCU</name>
<evidence type="ECO:0000256" key="2">
    <source>
        <dbReference type="ARBA" id="ARBA00005227"/>
    </source>
</evidence>
<comment type="subcellular location">
    <subcellularLocation>
        <location evidence="1">Membrane</location>
        <topology evidence="1">Multi-pass membrane protein</topology>
    </subcellularLocation>
</comment>
<accession>A0ABQ9J451</accession>
<comment type="caution">
    <text evidence="8">The sequence shown here is derived from an EMBL/GenBank/DDBJ whole genome shotgun (WGS) entry which is preliminary data.</text>
</comment>
<dbReference type="EMBL" id="JAPWTJ010001428">
    <property type="protein sequence ID" value="KAJ8971831.1"/>
    <property type="molecule type" value="Genomic_DNA"/>
</dbReference>
<evidence type="ECO:0000256" key="5">
    <source>
        <dbReference type="ARBA" id="ARBA00022989"/>
    </source>
</evidence>